<dbReference type="GO" id="GO:0008270">
    <property type="term" value="F:zinc ion binding"/>
    <property type="evidence" value="ECO:0007669"/>
    <property type="project" value="UniProtKB-KW"/>
</dbReference>
<accession>A0A9C7UTG8</accession>
<feature type="compositionally biased region" description="Basic and acidic residues" evidence="2">
    <location>
        <begin position="201"/>
        <end position="210"/>
    </location>
</feature>
<dbReference type="Pfam" id="PF13639">
    <property type="entry name" value="zf-RING_2"/>
    <property type="match status" value="1"/>
</dbReference>
<protein>
    <recommendedName>
        <fullName evidence="3">RING-type domain-containing protein</fullName>
    </recommendedName>
</protein>
<sequence>MASYVDSITFSNTQSKVDTGQTDEKEGKVAVYELEEDINKKTTLVEDSGEDFACAICFELIVPGDGALELPCSHLFHSDCIVQWLLNHQHCPICRTLLPQFDFQQVSKQSDRQLIAAEEEGNRPSQHYQMMRVHFSDGIRRTTRLLFLQPGRHIKHGILQFSSFLKLVFHEVSEPFHTGRTHRNESGSSIGNASNRTRALYNREQRRRALEPPVRSKRNIFRRLWSKLVHKDHSSR</sequence>
<evidence type="ECO:0000256" key="1">
    <source>
        <dbReference type="PROSITE-ProRule" id="PRU00175"/>
    </source>
</evidence>
<evidence type="ECO:0000313" key="5">
    <source>
        <dbReference type="Proteomes" id="UP001061958"/>
    </source>
</evidence>
<feature type="region of interest" description="Disordered" evidence="2">
    <location>
        <begin position="178"/>
        <end position="212"/>
    </location>
</feature>
<gene>
    <name evidence="4" type="ORF">GpartN1_g6246.t1</name>
</gene>
<dbReference type="InterPro" id="IPR013083">
    <property type="entry name" value="Znf_RING/FYVE/PHD"/>
</dbReference>
<name>A0A9C7UTG8_9RHOD</name>
<dbReference type="Proteomes" id="UP001061958">
    <property type="component" value="Unassembled WGS sequence"/>
</dbReference>
<dbReference type="EMBL" id="BQMJ01000055">
    <property type="protein sequence ID" value="GJQ14455.1"/>
    <property type="molecule type" value="Genomic_DNA"/>
</dbReference>
<dbReference type="GO" id="GO:0006511">
    <property type="term" value="P:ubiquitin-dependent protein catabolic process"/>
    <property type="evidence" value="ECO:0007669"/>
    <property type="project" value="TreeGrafter"/>
</dbReference>
<keyword evidence="1" id="KW-0862">Zinc</keyword>
<dbReference type="OrthoDB" id="1916372at2759"/>
<evidence type="ECO:0000313" key="4">
    <source>
        <dbReference type="EMBL" id="GJQ14455.1"/>
    </source>
</evidence>
<dbReference type="Gene3D" id="3.30.40.10">
    <property type="entry name" value="Zinc/RING finger domain, C3HC4 (zinc finger)"/>
    <property type="match status" value="1"/>
</dbReference>
<dbReference type="AlphaFoldDB" id="A0A9C7UTG8"/>
<evidence type="ECO:0000256" key="2">
    <source>
        <dbReference type="SAM" id="MobiDB-lite"/>
    </source>
</evidence>
<keyword evidence="1" id="KW-0863">Zinc-finger</keyword>
<reference evidence="4" key="2">
    <citation type="submission" date="2022-01" db="EMBL/GenBank/DDBJ databases">
        <authorList>
            <person name="Hirooka S."/>
            <person name="Miyagishima S.Y."/>
        </authorList>
    </citation>
    <scope>NUCLEOTIDE SEQUENCE</scope>
    <source>
        <strain evidence="4">NBRC 102759</strain>
    </source>
</reference>
<reference evidence="4" key="1">
    <citation type="journal article" date="2022" name="Proc. Natl. Acad. Sci. U.S.A.">
        <title>Life cycle and functional genomics of the unicellular red alga Galdieria for elucidating algal and plant evolution and industrial use.</title>
        <authorList>
            <person name="Hirooka S."/>
            <person name="Itabashi T."/>
            <person name="Ichinose T.M."/>
            <person name="Onuma R."/>
            <person name="Fujiwara T."/>
            <person name="Yamashita S."/>
            <person name="Jong L.W."/>
            <person name="Tomita R."/>
            <person name="Iwane A.H."/>
            <person name="Miyagishima S.Y."/>
        </authorList>
    </citation>
    <scope>NUCLEOTIDE SEQUENCE</scope>
    <source>
        <strain evidence="4">NBRC 102759</strain>
    </source>
</reference>
<dbReference type="SUPFAM" id="SSF57850">
    <property type="entry name" value="RING/U-box"/>
    <property type="match status" value="1"/>
</dbReference>
<dbReference type="PANTHER" id="PTHR22765">
    <property type="entry name" value="RING FINGER AND PROTEASE ASSOCIATED DOMAIN-CONTAINING"/>
    <property type="match status" value="1"/>
</dbReference>
<feature type="compositionally biased region" description="Polar residues" evidence="2">
    <location>
        <begin position="186"/>
        <end position="197"/>
    </location>
</feature>
<dbReference type="InterPro" id="IPR051826">
    <property type="entry name" value="E3_ubiquitin-ligase_domain"/>
</dbReference>
<evidence type="ECO:0000259" key="3">
    <source>
        <dbReference type="PROSITE" id="PS50089"/>
    </source>
</evidence>
<keyword evidence="5" id="KW-1185">Reference proteome</keyword>
<keyword evidence="1" id="KW-0479">Metal-binding</keyword>
<dbReference type="PANTHER" id="PTHR22765:SF434">
    <property type="entry name" value="GB|AAD18119.1-RELATED"/>
    <property type="match status" value="1"/>
</dbReference>
<organism evidence="4 5">
    <name type="scientific">Galdieria partita</name>
    <dbReference type="NCBI Taxonomy" id="83374"/>
    <lineage>
        <taxon>Eukaryota</taxon>
        <taxon>Rhodophyta</taxon>
        <taxon>Bangiophyceae</taxon>
        <taxon>Galdieriales</taxon>
        <taxon>Galdieriaceae</taxon>
        <taxon>Galdieria</taxon>
    </lineage>
</organism>
<proteinExistence type="predicted"/>
<dbReference type="SMART" id="SM00184">
    <property type="entry name" value="RING"/>
    <property type="match status" value="1"/>
</dbReference>
<dbReference type="PROSITE" id="PS50089">
    <property type="entry name" value="ZF_RING_2"/>
    <property type="match status" value="1"/>
</dbReference>
<dbReference type="InterPro" id="IPR001841">
    <property type="entry name" value="Znf_RING"/>
</dbReference>
<comment type="caution">
    <text evidence="4">The sequence shown here is derived from an EMBL/GenBank/DDBJ whole genome shotgun (WGS) entry which is preliminary data.</text>
</comment>
<dbReference type="GO" id="GO:0061630">
    <property type="term" value="F:ubiquitin protein ligase activity"/>
    <property type="evidence" value="ECO:0007669"/>
    <property type="project" value="TreeGrafter"/>
</dbReference>
<dbReference type="CDD" id="cd16454">
    <property type="entry name" value="RING-H2_PA-TM-RING"/>
    <property type="match status" value="1"/>
</dbReference>
<feature type="domain" description="RING-type" evidence="3">
    <location>
        <begin position="54"/>
        <end position="95"/>
    </location>
</feature>